<organism evidence="2 3">
    <name type="scientific">Actinomadura madurae</name>
    <dbReference type="NCBI Taxonomy" id="1993"/>
    <lineage>
        <taxon>Bacteria</taxon>
        <taxon>Bacillati</taxon>
        <taxon>Actinomycetota</taxon>
        <taxon>Actinomycetes</taxon>
        <taxon>Streptosporangiales</taxon>
        <taxon>Thermomonosporaceae</taxon>
        <taxon>Actinomadura</taxon>
    </lineage>
</organism>
<name>A0A1I5XUN1_9ACTN</name>
<evidence type="ECO:0000313" key="3">
    <source>
        <dbReference type="Proteomes" id="UP000183413"/>
    </source>
</evidence>
<dbReference type="RefSeq" id="WP_075024767.1">
    <property type="nucleotide sequence ID" value="NZ_FOVH01000028.1"/>
</dbReference>
<dbReference type="InterPro" id="IPR013108">
    <property type="entry name" value="Amidohydro_3"/>
</dbReference>
<dbReference type="PROSITE" id="PS51318">
    <property type="entry name" value="TAT"/>
    <property type="match status" value="1"/>
</dbReference>
<evidence type="ECO:0000313" key="2">
    <source>
        <dbReference type="EMBL" id="SFQ35665.1"/>
    </source>
</evidence>
<dbReference type="Proteomes" id="UP000183413">
    <property type="component" value="Unassembled WGS sequence"/>
</dbReference>
<keyword evidence="3" id="KW-1185">Reference proteome</keyword>
<dbReference type="InParanoid" id="A0A1I5XUN1"/>
<accession>A0A1I5XUN1</accession>
<dbReference type="SUPFAM" id="SSF51556">
    <property type="entry name" value="Metallo-dependent hydrolases"/>
    <property type="match status" value="1"/>
</dbReference>
<dbReference type="PANTHER" id="PTHR22642:SF2">
    <property type="entry name" value="PROTEIN LONG AFTER FAR-RED 3"/>
    <property type="match status" value="1"/>
</dbReference>
<protein>
    <recommendedName>
        <fullName evidence="1">Amidohydrolase 3 domain-containing protein</fullName>
    </recommendedName>
</protein>
<dbReference type="Gene3D" id="2.30.40.10">
    <property type="entry name" value="Urease, subunit C, domain 1"/>
    <property type="match status" value="1"/>
</dbReference>
<sequence length="613" mass="65358">MGNRLGRRRFLQGSAAAAAGLALTEAAAPGAAADTGRGGPADLIIHNGTVLVLDGRFRTAGAVAIRDGVVIGVGRDGDMRRFAGRRTQTLDANGGTVLPGINDSHLHLGGFGLDYPPFTIDVDTATIEELVAAVRTAASDAAPGAWIRGQGWNDNRLPRPPRRTDLDPVSGDHPVILRDFSAHAVAVNSVVLRMAGITRDTRPPTGGVIEKDSDGEPTGVLRETARDLIAPHVPPFTDDEVSRALDRSIEVLHGLGITSVTDPGIDLGRLALYRERARAGTLGLRLNVLLSAGTSPDTLRDVLAAYEPLRDVDPRVLRVAGVKIFGDGIPTAARTAWLHEPYLDGSNGSLMTEGDTAAEQVASLHELVRIAHDAGLQVGTHATGDATIDAVVAGYLAAMRRNRHRRDLRHYVIHGDLTPRATLRTMARHDIGVNMNATIKYLLGRTLDPVLGPERTDYQWPYRSALDLGVRVSSASDASVTFPSWLQGVQSALLREGKFGGVAGEAERITLEEALATYTRTPAWQDHAERWKGTLRPGNVADVCVVDAELMDADPHKLVDLPIAATVLGGSVVYDGKAGTRTKKIVKAGMSRERHDHRVAALQGGRCCCDLAV</sequence>
<dbReference type="SUPFAM" id="SSF51338">
    <property type="entry name" value="Composite domain of metallo-dependent hydrolases"/>
    <property type="match status" value="1"/>
</dbReference>
<dbReference type="EMBL" id="FOVH01000028">
    <property type="protein sequence ID" value="SFQ35665.1"/>
    <property type="molecule type" value="Genomic_DNA"/>
</dbReference>
<gene>
    <name evidence="2" type="ORF">SAMN04489713_12855</name>
</gene>
<dbReference type="InterPro" id="IPR006311">
    <property type="entry name" value="TAT_signal"/>
</dbReference>
<dbReference type="eggNOG" id="COG1574">
    <property type="taxonomic scope" value="Bacteria"/>
</dbReference>
<dbReference type="AlphaFoldDB" id="A0A1I5XUN1"/>
<proteinExistence type="predicted"/>
<evidence type="ECO:0000259" key="1">
    <source>
        <dbReference type="Pfam" id="PF07969"/>
    </source>
</evidence>
<dbReference type="PANTHER" id="PTHR22642">
    <property type="entry name" value="IMIDAZOLONEPROPIONASE"/>
    <property type="match status" value="1"/>
</dbReference>
<dbReference type="Pfam" id="PF07969">
    <property type="entry name" value="Amidohydro_3"/>
    <property type="match status" value="1"/>
</dbReference>
<dbReference type="Gene3D" id="3.10.310.70">
    <property type="match status" value="1"/>
</dbReference>
<dbReference type="CDD" id="cd01300">
    <property type="entry name" value="YtcJ_like"/>
    <property type="match status" value="1"/>
</dbReference>
<reference evidence="2 3" key="1">
    <citation type="submission" date="2016-10" db="EMBL/GenBank/DDBJ databases">
        <authorList>
            <person name="de Groot N.N."/>
        </authorList>
    </citation>
    <scope>NUCLEOTIDE SEQUENCE [LARGE SCALE GENOMIC DNA]</scope>
    <source>
        <strain evidence="2 3">DSM 43067</strain>
    </source>
</reference>
<dbReference type="InterPro" id="IPR011059">
    <property type="entry name" value="Metal-dep_hydrolase_composite"/>
</dbReference>
<dbReference type="GO" id="GO:0016810">
    <property type="term" value="F:hydrolase activity, acting on carbon-nitrogen (but not peptide) bonds"/>
    <property type="evidence" value="ECO:0007669"/>
    <property type="project" value="InterPro"/>
</dbReference>
<feature type="domain" description="Amidohydrolase 3" evidence="1">
    <location>
        <begin position="88"/>
        <end position="574"/>
    </location>
</feature>
<dbReference type="Gene3D" id="3.20.20.140">
    <property type="entry name" value="Metal-dependent hydrolases"/>
    <property type="match status" value="1"/>
</dbReference>
<dbReference type="InterPro" id="IPR032466">
    <property type="entry name" value="Metal_Hydrolase"/>
</dbReference>
<dbReference type="InterPro" id="IPR033932">
    <property type="entry name" value="YtcJ-like"/>
</dbReference>
<dbReference type="STRING" id="1993.SAMN04489713_12855"/>